<reference evidence="2" key="1">
    <citation type="submission" date="2020-07" db="EMBL/GenBank/DDBJ databases">
        <title>The High-quality genome of the commercially important snow crab, Chionoecetes opilio.</title>
        <authorList>
            <person name="Jeong J.-H."/>
            <person name="Ryu S."/>
        </authorList>
    </citation>
    <scope>NUCLEOTIDE SEQUENCE</scope>
    <source>
        <strain evidence="2">MADBK_172401_WGS</strain>
        <tissue evidence="2">Digestive gland</tissue>
    </source>
</reference>
<evidence type="ECO:0000313" key="3">
    <source>
        <dbReference type="Proteomes" id="UP000770661"/>
    </source>
</evidence>
<dbReference type="Proteomes" id="UP000770661">
    <property type="component" value="Unassembled WGS sequence"/>
</dbReference>
<gene>
    <name evidence="2" type="ORF">GWK47_017629</name>
</gene>
<name>A0A8J4XVQ4_CHIOP</name>
<feature type="region of interest" description="Disordered" evidence="1">
    <location>
        <begin position="57"/>
        <end position="157"/>
    </location>
</feature>
<dbReference type="AlphaFoldDB" id="A0A8J4XVQ4"/>
<feature type="compositionally biased region" description="Polar residues" evidence="1">
    <location>
        <begin position="76"/>
        <end position="103"/>
    </location>
</feature>
<dbReference type="EMBL" id="JACEEZ010022087">
    <property type="protein sequence ID" value="KAG0712811.1"/>
    <property type="molecule type" value="Genomic_DNA"/>
</dbReference>
<evidence type="ECO:0000256" key="1">
    <source>
        <dbReference type="SAM" id="MobiDB-lite"/>
    </source>
</evidence>
<comment type="caution">
    <text evidence="2">The sequence shown here is derived from an EMBL/GenBank/DDBJ whole genome shotgun (WGS) entry which is preliminary data.</text>
</comment>
<protein>
    <submittedName>
        <fullName evidence="2">Uncharacterized protein</fullName>
    </submittedName>
</protein>
<keyword evidence="3" id="KW-1185">Reference proteome</keyword>
<dbReference type="OrthoDB" id="7480422at2759"/>
<evidence type="ECO:0000313" key="2">
    <source>
        <dbReference type="EMBL" id="KAG0712811.1"/>
    </source>
</evidence>
<accession>A0A8J4XVQ4</accession>
<sequence length="157" mass="17401">MFGDFLRRVRDPLDADGLMRLYKAQVRAVRSTVLFTWMSRAQCPLSLLDKMQRGCERLTPNRRQNPRGNRPREQWRSSSDAKTQNISCSSNTSKKQQTPKIQQGSGGMTPLPALQPGAPEASGPPSLHKGPGGNIFPPCGFRGPVEDVRARTGRSVR</sequence>
<proteinExistence type="predicted"/>
<organism evidence="2 3">
    <name type="scientific">Chionoecetes opilio</name>
    <name type="common">Atlantic snow crab</name>
    <name type="synonym">Cancer opilio</name>
    <dbReference type="NCBI Taxonomy" id="41210"/>
    <lineage>
        <taxon>Eukaryota</taxon>
        <taxon>Metazoa</taxon>
        <taxon>Ecdysozoa</taxon>
        <taxon>Arthropoda</taxon>
        <taxon>Crustacea</taxon>
        <taxon>Multicrustacea</taxon>
        <taxon>Malacostraca</taxon>
        <taxon>Eumalacostraca</taxon>
        <taxon>Eucarida</taxon>
        <taxon>Decapoda</taxon>
        <taxon>Pleocyemata</taxon>
        <taxon>Brachyura</taxon>
        <taxon>Eubrachyura</taxon>
        <taxon>Majoidea</taxon>
        <taxon>Majidae</taxon>
        <taxon>Chionoecetes</taxon>
    </lineage>
</organism>